<sequence length="296" mass="34450">MINDKPGDRIKKLLKKEGLNQKEFAEKFNLKYGYSDSEATISQYINNKRTPEIYKMVKIADFFNVTLDYIMCRSTDHCEAISNESVIRNLFSQKLKKLRLDKKLTQEELANQLNQKYNLNESKATISQFEHNRRIPDFERIINIANFFNVSLDYFTNAKNNLSLDNNCSCSTINNEKTKFSIRLKSLRKANNLSQLELAKIFNVSNGSISKWENGEREPDFSTLLKMSDFFDVTCDYLIGKEKKDCTDTFDEALDTFLSQESVIKFLNIDITHGDKLKNLKLDVKDILKIVSRKHK</sequence>
<evidence type="ECO:0000259" key="2">
    <source>
        <dbReference type="PROSITE" id="PS50943"/>
    </source>
</evidence>
<dbReference type="Proteomes" id="UP001211987">
    <property type="component" value="Unassembled WGS sequence"/>
</dbReference>
<dbReference type="CDD" id="cd00093">
    <property type="entry name" value="HTH_XRE"/>
    <property type="match status" value="3"/>
</dbReference>
<dbReference type="RefSeq" id="WP_272019074.1">
    <property type="nucleotide sequence ID" value="NZ_JAQLKE010000027.1"/>
</dbReference>
<dbReference type="SUPFAM" id="SSF47413">
    <property type="entry name" value="lambda repressor-like DNA-binding domains"/>
    <property type="match status" value="3"/>
</dbReference>
<dbReference type="PANTHER" id="PTHR46558:SF11">
    <property type="entry name" value="HTH-TYPE TRANSCRIPTIONAL REGULATOR XRE"/>
    <property type="match status" value="1"/>
</dbReference>
<dbReference type="PANTHER" id="PTHR46558">
    <property type="entry name" value="TRACRIPTIONAL REGULATORY PROTEIN-RELATED-RELATED"/>
    <property type="match status" value="1"/>
</dbReference>
<dbReference type="AlphaFoldDB" id="A0AB35IMN3"/>
<keyword evidence="1" id="KW-0238">DNA-binding</keyword>
<dbReference type="Pfam" id="PF01381">
    <property type="entry name" value="HTH_3"/>
    <property type="match status" value="3"/>
</dbReference>
<proteinExistence type="predicted"/>
<dbReference type="EMBL" id="JAQLKE010000027">
    <property type="protein sequence ID" value="MDB7084903.1"/>
    <property type="molecule type" value="Genomic_DNA"/>
</dbReference>
<organism evidence="3 4">
    <name type="scientific">Thomasclavelia ramosa</name>
    <dbReference type="NCBI Taxonomy" id="1547"/>
    <lineage>
        <taxon>Bacteria</taxon>
        <taxon>Bacillati</taxon>
        <taxon>Bacillota</taxon>
        <taxon>Erysipelotrichia</taxon>
        <taxon>Erysipelotrichales</taxon>
        <taxon>Coprobacillaceae</taxon>
        <taxon>Thomasclavelia</taxon>
    </lineage>
</organism>
<dbReference type="SMART" id="SM00530">
    <property type="entry name" value="HTH_XRE"/>
    <property type="match status" value="3"/>
</dbReference>
<comment type="caution">
    <text evidence="3">The sequence shown here is derived from an EMBL/GenBank/DDBJ whole genome shotgun (WGS) entry which is preliminary data.</text>
</comment>
<feature type="domain" description="HTH cro/C1-type" evidence="2">
    <location>
        <begin position="95"/>
        <end position="155"/>
    </location>
</feature>
<dbReference type="PROSITE" id="PS50943">
    <property type="entry name" value="HTH_CROC1"/>
    <property type="match status" value="3"/>
</dbReference>
<protein>
    <submittedName>
        <fullName evidence="3">Helix-turn-helix domain-containing protein</fullName>
    </submittedName>
</protein>
<dbReference type="InterPro" id="IPR010982">
    <property type="entry name" value="Lambda_DNA-bd_dom_sf"/>
</dbReference>
<dbReference type="InterPro" id="IPR001387">
    <property type="entry name" value="Cro/C1-type_HTH"/>
</dbReference>
<name>A0AB35IMN3_9FIRM</name>
<accession>A0AB35IMN3</accession>
<dbReference type="Gene3D" id="1.10.260.40">
    <property type="entry name" value="lambda repressor-like DNA-binding domains"/>
    <property type="match status" value="3"/>
</dbReference>
<feature type="domain" description="HTH cro/C1-type" evidence="2">
    <location>
        <begin position="184"/>
        <end position="238"/>
    </location>
</feature>
<dbReference type="GO" id="GO:0003677">
    <property type="term" value="F:DNA binding"/>
    <property type="evidence" value="ECO:0007669"/>
    <property type="project" value="UniProtKB-KW"/>
</dbReference>
<evidence type="ECO:0000256" key="1">
    <source>
        <dbReference type="ARBA" id="ARBA00023125"/>
    </source>
</evidence>
<gene>
    <name evidence="3" type="ORF">PM738_13925</name>
</gene>
<feature type="domain" description="HTH cro/C1-type" evidence="2">
    <location>
        <begin position="10"/>
        <end position="70"/>
    </location>
</feature>
<evidence type="ECO:0000313" key="3">
    <source>
        <dbReference type="EMBL" id="MDB7084903.1"/>
    </source>
</evidence>
<reference evidence="3" key="1">
    <citation type="submission" date="2023-01" db="EMBL/GenBank/DDBJ databases">
        <title>Human gut microbiome strain richness.</title>
        <authorList>
            <person name="Chen-Liaw A."/>
        </authorList>
    </citation>
    <scope>NUCLEOTIDE SEQUENCE</scope>
    <source>
        <strain evidence="3">1001217st2_G6_1001217B_191108</strain>
    </source>
</reference>
<evidence type="ECO:0000313" key="4">
    <source>
        <dbReference type="Proteomes" id="UP001211987"/>
    </source>
</evidence>